<dbReference type="PANTHER" id="PTHR43066:SF21">
    <property type="entry name" value="UBIQUITIN-ASSOCIATED DOMAIN-CONTAINING PROTEIN 2"/>
    <property type="match status" value="1"/>
</dbReference>
<comment type="subcellular location">
    <subcellularLocation>
        <location evidence="1">Membrane</location>
        <topology evidence="1">Multi-pass membrane protein</topology>
    </subcellularLocation>
</comment>
<evidence type="ECO:0000256" key="4">
    <source>
        <dbReference type="ARBA" id="ARBA00023136"/>
    </source>
</evidence>
<name>A0AAD5WTG2_9PEZI</name>
<feature type="region of interest" description="Disordered" evidence="5">
    <location>
        <begin position="300"/>
        <end position="329"/>
    </location>
</feature>
<evidence type="ECO:0008006" key="9">
    <source>
        <dbReference type="Google" id="ProtNLM"/>
    </source>
</evidence>
<feature type="transmembrane region" description="Helical" evidence="6">
    <location>
        <begin position="84"/>
        <end position="108"/>
    </location>
</feature>
<dbReference type="GO" id="GO:0004252">
    <property type="term" value="F:serine-type endopeptidase activity"/>
    <property type="evidence" value="ECO:0007669"/>
    <property type="project" value="TreeGrafter"/>
</dbReference>
<dbReference type="EMBL" id="JAKWBI020000127">
    <property type="protein sequence ID" value="KAJ2902009.1"/>
    <property type="molecule type" value="Genomic_DNA"/>
</dbReference>
<dbReference type="SMART" id="SM01160">
    <property type="entry name" value="DUF1751"/>
    <property type="match status" value="1"/>
</dbReference>
<gene>
    <name evidence="7" type="ORF">MKZ38_001102</name>
</gene>
<reference evidence="7" key="1">
    <citation type="submission" date="2022-07" db="EMBL/GenBank/DDBJ databases">
        <title>Draft genome sequence of Zalerion maritima ATCC 34329, a (micro)plastics degrading marine fungus.</title>
        <authorList>
            <person name="Paco A."/>
            <person name="Goncalves M.F.M."/>
            <person name="Rocha-Santos T.A.P."/>
            <person name="Alves A."/>
        </authorList>
    </citation>
    <scope>NUCLEOTIDE SEQUENCE</scope>
    <source>
        <strain evidence="7">ATCC 34329</strain>
    </source>
</reference>
<keyword evidence="2 6" id="KW-0812">Transmembrane</keyword>
<evidence type="ECO:0000256" key="5">
    <source>
        <dbReference type="SAM" id="MobiDB-lite"/>
    </source>
</evidence>
<organism evidence="7 8">
    <name type="scientific">Zalerion maritima</name>
    <dbReference type="NCBI Taxonomy" id="339359"/>
    <lineage>
        <taxon>Eukaryota</taxon>
        <taxon>Fungi</taxon>
        <taxon>Dikarya</taxon>
        <taxon>Ascomycota</taxon>
        <taxon>Pezizomycotina</taxon>
        <taxon>Sordariomycetes</taxon>
        <taxon>Lulworthiomycetidae</taxon>
        <taxon>Lulworthiales</taxon>
        <taxon>Lulworthiaceae</taxon>
        <taxon>Zalerion</taxon>
    </lineage>
</organism>
<evidence type="ECO:0000256" key="1">
    <source>
        <dbReference type="ARBA" id="ARBA00004141"/>
    </source>
</evidence>
<dbReference type="SUPFAM" id="SSF144091">
    <property type="entry name" value="Rhomboid-like"/>
    <property type="match status" value="1"/>
</dbReference>
<dbReference type="InterPro" id="IPR035952">
    <property type="entry name" value="Rhomboid-like_sf"/>
</dbReference>
<comment type="caution">
    <text evidence="7">The sequence shown here is derived from an EMBL/GenBank/DDBJ whole genome shotgun (WGS) entry which is preliminary data.</text>
</comment>
<feature type="compositionally biased region" description="Polar residues" evidence="5">
    <location>
        <begin position="178"/>
        <end position="190"/>
    </location>
</feature>
<evidence type="ECO:0000256" key="6">
    <source>
        <dbReference type="SAM" id="Phobius"/>
    </source>
</evidence>
<keyword evidence="4 6" id="KW-0472">Membrane</keyword>
<dbReference type="GO" id="GO:0016020">
    <property type="term" value="C:membrane"/>
    <property type="evidence" value="ECO:0007669"/>
    <property type="project" value="UniProtKB-SubCell"/>
</dbReference>
<evidence type="ECO:0000313" key="8">
    <source>
        <dbReference type="Proteomes" id="UP001201980"/>
    </source>
</evidence>
<dbReference type="Proteomes" id="UP001201980">
    <property type="component" value="Unassembled WGS sequence"/>
</dbReference>
<feature type="transmembrane region" description="Helical" evidence="6">
    <location>
        <begin position="50"/>
        <end position="72"/>
    </location>
</feature>
<dbReference type="GO" id="GO:0006890">
    <property type="term" value="P:retrograde vesicle-mediated transport, Golgi to endoplasmic reticulum"/>
    <property type="evidence" value="ECO:0007669"/>
    <property type="project" value="InterPro"/>
</dbReference>
<dbReference type="Pfam" id="PF08551">
    <property type="entry name" value="DUF1751"/>
    <property type="match status" value="1"/>
</dbReference>
<dbReference type="Gene3D" id="1.20.1540.10">
    <property type="entry name" value="Rhomboid-like"/>
    <property type="match status" value="1"/>
</dbReference>
<keyword evidence="8" id="KW-1185">Reference proteome</keyword>
<evidence type="ECO:0000256" key="3">
    <source>
        <dbReference type="ARBA" id="ARBA00022989"/>
    </source>
</evidence>
<feature type="region of interest" description="Disordered" evidence="5">
    <location>
        <begin position="154"/>
        <end position="218"/>
    </location>
</feature>
<feature type="compositionally biased region" description="Low complexity" evidence="5">
    <location>
        <begin position="155"/>
        <end position="177"/>
    </location>
</feature>
<accession>A0AAD5WTG2</accession>
<dbReference type="InterPro" id="IPR013861">
    <property type="entry name" value="TMEM115/Pdh1/Rbl19"/>
</dbReference>
<protein>
    <recommendedName>
        <fullName evidence="9">Derlin</fullName>
    </recommendedName>
</protein>
<keyword evidence="3 6" id="KW-1133">Transmembrane helix</keyword>
<dbReference type="PANTHER" id="PTHR43066">
    <property type="entry name" value="RHOMBOID-RELATED PROTEIN"/>
    <property type="match status" value="1"/>
</dbReference>
<dbReference type="AlphaFoldDB" id="A0AAD5WTG2"/>
<evidence type="ECO:0000256" key="2">
    <source>
        <dbReference type="ARBA" id="ARBA00022692"/>
    </source>
</evidence>
<evidence type="ECO:0000313" key="7">
    <source>
        <dbReference type="EMBL" id="KAJ2902009.1"/>
    </source>
</evidence>
<proteinExistence type="predicted"/>
<sequence>MSFTNSPVSKTLVVSLVSLSILASLLDVKHDFYILTDLHIWKYGQLWRLLTFQLVYSNATEVLFGSMTLYYLRVVERMWGSRKFASFLIISYILSSLLIPLVQVLFLAPLSRGYLTYIPSGPTPIIFSILAQYHAMVPHLYSYRVVLPPSARVLSGHQSSSQPSSSQAGSSSRLGPSTSQQPTPANTTQDPSGPGASGPPGQPPLPHPAHTLSSSPGLTFSDKSTKYIPPVHLFLSSLPLSPWLAFFGWTVGHLYRTDLLPAKLTRWRVPGWLVGVVDAKIGGDRTTREGFEGLQRRLAEGEEVRGEGSGVQQQQQDRQGESRRRNMGQTLMDQFRGAF</sequence>